<dbReference type="Gene3D" id="3.40.50.11220">
    <property type="match status" value="1"/>
</dbReference>
<sequence length="359" mass="39600">MSILCLTSKGAELAVRIGKDMEGCRLYIPMRLKCSCSIKSVTYFKDWQETFREAFENSSQLICIMATGIVVRSLASLLVSKVSDPAVVVMDEDGSYVISLLSGHIGGANRLAQEIALKTGGRAVITTATDVAKKRAVDLLAMEIDAVLEPFSSLKHINRALAEDGEVNIYSPWPLIPGIKEGFTWQEWPELDEQGAEFLQPAVIISWKQYNLKNLELIQLRPRNLVVGIGCRKGVSLAELEKAINEVIHGYSLDRNCVKCLATIDLKAEEKAIKDLAEKDKVPLITFSKKEIAALDGTFEPSVWVQDKIGVGGVCEPAARLGANLGITLVPKQKIGPVSISVAMERSWWWDWDRVKEIS</sequence>
<gene>
    <name evidence="4" type="ORF">ASZ90_017147</name>
</gene>
<name>A0A0W8EA12_9ZZZZ</name>
<feature type="domain" description="Cobalamin biosynthesis central region" evidence="3">
    <location>
        <begin position="136"/>
        <end position="222"/>
    </location>
</feature>
<dbReference type="SUPFAM" id="SSF159664">
    <property type="entry name" value="CobE/GbiG C-terminal domain-like"/>
    <property type="match status" value="1"/>
</dbReference>
<accession>A0A0W8EA12</accession>
<dbReference type="GO" id="GO:0009236">
    <property type="term" value="P:cobalamin biosynthetic process"/>
    <property type="evidence" value="ECO:0007669"/>
    <property type="project" value="InterPro"/>
</dbReference>
<dbReference type="InterPro" id="IPR021744">
    <property type="entry name" value="CbiG_N"/>
</dbReference>
<feature type="domain" description="CobE/GbiG C-terminal" evidence="1">
    <location>
        <begin position="225"/>
        <end position="343"/>
    </location>
</feature>
<dbReference type="InterPro" id="IPR052553">
    <property type="entry name" value="CbiG_hydrolase"/>
</dbReference>
<dbReference type="EMBL" id="LNQE01001813">
    <property type="protein sequence ID" value="KUG05465.1"/>
    <property type="molecule type" value="Genomic_DNA"/>
</dbReference>
<evidence type="ECO:0000313" key="4">
    <source>
        <dbReference type="EMBL" id="KUG05465.1"/>
    </source>
</evidence>
<reference evidence="4" key="1">
    <citation type="journal article" date="2015" name="Proc. Natl. Acad. Sci. U.S.A.">
        <title>Networks of energetic and metabolic interactions define dynamics in microbial communities.</title>
        <authorList>
            <person name="Embree M."/>
            <person name="Liu J.K."/>
            <person name="Al-Bassam M.M."/>
            <person name="Zengler K."/>
        </authorList>
    </citation>
    <scope>NUCLEOTIDE SEQUENCE</scope>
</reference>
<dbReference type="Pfam" id="PF11761">
    <property type="entry name" value="CbiG_mid"/>
    <property type="match status" value="1"/>
</dbReference>
<comment type="caution">
    <text evidence="4">The sequence shown here is derived from an EMBL/GenBank/DDBJ whole genome shotgun (WGS) entry which is preliminary data.</text>
</comment>
<dbReference type="Pfam" id="PF11760">
    <property type="entry name" value="CbiG_N"/>
    <property type="match status" value="1"/>
</dbReference>
<dbReference type="InterPro" id="IPR021745">
    <property type="entry name" value="CbiG_mid"/>
</dbReference>
<feature type="domain" description="Cobalamin synthesis G N-terminal" evidence="2">
    <location>
        <begin position="50"/>
        <end position="130"/>
    </location>
</feature>
<dbReference type="SUPFAM" id="SSF159672">
    <property type="entry name" value="CbiG N-terminal domain-like"/>
    <property type="match status" value="1"/>
</dbReference>
<evidence type="ECO:0000259" key="3">
    <source>
        <dbReference type="Pfam" id="PF11761"/>
    </source>
</evidence>
<dbReference type="PANTHER" id="PTHR37477">
    <property type="entry name" value="COBALT-PRECORRIN-5A HYDROLASE"/>
    <property type="match status" value="1"/>
</dbReference>
<dbReference type="AlphaFoldDB" id="A0A0W8EA12"/>
<protein>
    <submittedName>
        <fullName evidence="4">Cobalamin biosynthesis protein cbig</fullName>
    </submittedName>
</protein>
<organism evidence="4">
    <name type="scientific">hydrocarbon metagenome</name>
    <dbReference type="NCBI Taxonomy" id="938273"/>
    <lineage>
        <taxon>unclassified sequences</taxon>
        <taxon>metagenomes</taxon>
        <taxon>ecological metagenomes</taxon>
    </lineage>
</organism>
<dbReference type="InterPro" id="IPR036518">
    <property type="entry name" value="CobE/GbiG_C_sf"/>
</dbReference>
<dbReference type="InterPro" id="IPR002750">
    <property type="entry name" value="CobE/GbiG_C"/>
</dbReference>
<dbReference type="Gene3D" id="3.30.420.180">
    <property type="entry name" value="CobE/GbiG C-terminal domain"/>
    <property type="match status" value="1"/>
</dbReference>
<dbReference type="PANTHER" id="PTHR37477:SF1">
    <property type="entry name" value="COBALT-PRECORRIN-5A HYDROLASE"/>
    <property type="match status" value="1"/>
</dbReference>
<proteinExistence type="predicted"/>
<dbReference type="InterPro" id="IPR038029">
    <property type="entry name" value="GbiG_N_sf"/>
</dbReference>
<evidence type="ECO:0000259" key="2">
    <source>
        <dbReference type="Pfam" id="PF11760"/>
    </source>
</evidence>
<dbReference type="Pfam" id="PF01890">
    <property type="entry name" value="CbiG_C"/>
    <property type="match status" value="1"/>
</dbReference>
<evidence type="ECO:0000259" key="1">
    <source>
        <dbReference type="Pfam" id="PF01890"/>
    </source>
</evidence>